<dbReference type="OrthoDB" id="9896070at2759"/>
<evidence type="ECO:0000256" key="2">
    <source>
        <dbReference type="SAM" id="Phobius"/>
    </source>
</evidence>
<dbReference type="PANTHER" id="PTHR35682:SF1">
    <property type="entry name" value="TRANSMEMBRANE PROTEIN 252"/>
    <property type="match status" value="1"/>
</dbReference>
<dbReference type="Pfam" id="PF15664">
    <property type="entry name" value="TMEM252"/>
    <property type="match status" value="1"/>
</dbReference>
<dbReference type="InterPro" id="IPR031363">
    <property type="entry name" value="TMEM252"/>
</dbReference>
<feature type="signal peptide" evidence="3">
    <location>
        <begin position="1"/>
        <end position="24"/>
    </location>
</feature>
<evidence type="ECO:0000256" key="1">
    <source>
        <dbReference type="SAM" id="MobiDB-lite"/>
    </source>
</evidence>
<accession>A0A1S3A2Z0</accession>
<feature type="compositionally biased region" description="Low complexity" evidence="1">
    <location>
        <begin position="111"/>
        <end position="120"/>
    </location>
</feature>
<dbReference type="Proteomes" id="UP001652624">
    <property type="component" value="Chromosome 10"/>
</dbReference>
<proteinExistence type="predicted"/>
<organism evidence="4 5">
    <name type="scientific">Erinaceus europaeus</name>
    <name type="common">Western European hedgehog</name>
    <dbReference type="NCBI Taxonomy" id="9365"/>
    <lineage>
        <taxon>Eukaryota</taxon>
        <taxon>Metazoa</taxon>
        <taxon>Chordata</taxon>
        <taxon>Craniata</taxon>
        <taxon>Vertebrata</taxon>
        <taxon>Euteleostomi</taxon>
        <taxon>Mammalia</taxon>
        <taxon>Eutheria</taxon>
        <taxon>Laurasiatheria</taxon>
        <taxon>Eulipotyphla</taxon>
        <taxon>Erinaceidae</taxon>
        <taxon>Erinaceinae</taxon>
        <taxon>Erinaceus</taxon>
    </lineage>
</organism>
<dbReference type="AlphaFoldDB" id="A0A1S3A2Z0"/>
<keyword evidence="4" id="KW-1185">Reference proteome</keyword>
<dbReference type="FunCoup" id="A0A1S3A2Z0">
    <property type="interactions" value="50"/>
</dbReference>
<name>A0A1S3A2Z0_ERIEU</name>
<sequence>MQRRSSPFLGALALLLGFLMVCLGAFLISSGSLLSYGENTILSYCLLPLGFLILLSGIFWSTYQQARASKGMFTHVLGRPLALRTASIPATVDRPDFYPPAYGESLDSEKQACPGQEAAPAGPPPLYAEQSLELEDESHASSEAPPSYEESVGGRTMQAVMWPVDTERQS</sequence>
<feature type="transmembrane region" description="Helical" evidence="2">
    <location>
        <begin position="40"/>
        <end position="63"/>
    </location>
</feature>
<keyword evidence="2" id="KW-0472">Membrane</keyword>
<keyword evidence="2 5" id="KW-0812">Transmembrane</keyword>
<reference evidence="5" key="1">
    <citation type="submission" date="2025-08" db="UniProtKB">
        <authorList>
            <consortium name="RefSeq"/>
        </authorList>
    </citation>
    <scope>IDENTIFICATION</scope>
</reference>
<evidence type="ECO:0000256" key="3">
    <source>
        <dbReference type="SAM" id="SignalP"/>
    </source>
</evidence>
<feature type="chain" id="PRO_5010164395" evidence="3">
    <location>
        <begin position="25"/>
        <end position="170"/>
    </location>
</feature>
<feature type="compositionally biased region" description="Low complexity" evidence="1">
    <location>
        <begin position="141"/>
        <end position="151"/>
    </location>
</feature>
<dbReference type="eggNOG" id="ENOG502S6KQ">
    <property type="taxonomic scope" value="Eukaryota"/>
</dbReference>
<gene>
    <name evidence="5" type="primary">TMEM252</name>
</gene>
<feature type="region of interest" description="Disordered" evidence="1">
    <location>
        <begin position="100"/>
        <end position="170"/>
    </location>
</feature>
<dbReference type="PANTHER" id="PTHR35682">
    <property type="entry name" value="TRANSMEMBRANE PROTEIN 252"/>
    <property type="match status" value="1"/>
</dbReference>
<evidence type="ECO:0000313" key="4">
    <source>
        <dbReference type="Proteomes" id="UP001652624"/>
    </source>
</evidence>
<keyword evidence="2" id="KW-1133">Transmembrane helix</keyword>
<evidence type="ECO:0000313" key="5">
    <source>
        <dbReference type="RefSeq" id="XP_007528521.1"/>
    </source>
</evidence>
<dbReference type="RefSeq" id="XP_007528521.1">
    <property type="nucleotide sequence ID" value="XM_007528459.3"/>
</dbReference>
<dbReference type="GeneID" id="103118258"/>
<dbReference type="STRING" id="9365.ENSEEUP00000006196"/>
<protein>
    <submittedName>
        <fullName evidence="5">Transmembrane protein 252</fullName>
    </submittedName>
</protein>
<dbReference type="CTD" id="169693"/>
<dbReference type="InParanoid" id="A0A1S3A2Z0"/>
<keyword evidence="3" id="KW-0732">Signal</keyword>